<dbReference type="Proteomes" id="UP000075809">
    <property type="component" value="Unassembled WGS sequence"/>
</dbReference>
<name>A0A151X101_9HYME</name>
<dbReference type="STRING" id="64791.A0A151X101"/>
<evidence type="ECO:0000256" key="1">
    <source>
        <dbReference type="SAM" id="Phobius"/>
    </source>
</evidence>
<evidence type="ECO:0000313" key="2">
    <source>
        <dbReference type="EMBL" id="KYQ53908.1"/>
    </source>
</evidence>
<protein>
    <submittedName>
        <fullName evidence="2">Uncharacterized protein</fullName>
    </submittedName>
</protein>
<dbReference type="AlphaFoldDB" id="A0A151X101"/>
<evidence type="ECO:0000313" key="3">
    <source>
        <dbReference type="Proteomes" id="UP000075809"/>
    </source>
</evidence>
<dbReference type="PANTHER" id="PTHR46579:SF1">
    <property type="entry name" value="F5_8 TYPE C DOMAIN-CONTAINING PROTEIN"/>
    <property type="match status" value="1"/>
</dbReference>
<organism evidence="2 3">
    <name type="scientific">Mycetomoellerius zeteki</name>
    <dbReference type="NCBI Taxonomy" id="64791"/>
    <lineage>
        <taxon>Eukaryota</taxon>
        <taxon>Metazoa</taxon>
        <taxon>Ecdysozoa</taxon>
        <taxon>Arthropoda</taxon>
        <taxon>Hexapoda</taxon>
        <taxon>Insecta</taxon>
        <taxon>Pterygota</taxon>
        <taxon>Neoptera</taxon>
        <taxon>Endopterygota</taxon>
        <taxon>Hymenoptera</taxon>
        <taxon>Apocrita</taxon>
        <taxon>Aculeata</taxon>
        <taxon>Formicoidea</taxon>
        <taxon>Formicidae</taxon>
        <taxon>Myrmicinae</taxon>
        <taxon>Mycetomoellerius</taxon>
    </lineage>
</organism>
<reference evidence="2 3" key="1">
    <citation type="submission" date="2015-09" db="EMBL/GenBank/DDBJ databases">
        <title>Trachymyrmex zeteki WGS genome.</title>
        <authorList>
            <person name="Nygaard S."/>
            <person name="Hu H."/>
            <person name="Boomsma J."/>
            <person name="Zhang G."/>
        </authorList>
    </citation>
    <scope>NUCLEOTIDE SEQUENCE [LARGE SCALE GENOMIC DNA]</scope>
    <source>
        <strain evidence="2">Tzet28-1</strain>
        <tissue evidence="2">Whole body</tissue>
    </source>
</reference>
<keyword evidence="3" id="KW-1185">Reference proteome</keyword>
<keyword evidence="1" id="KW-0812">Transmembrane</keyword>
<sequence length="408" mass="47686">MIYLLCDILVRSLSENLNFISYYFSYNISVLFVLYFISSVPLFLQDQNDIHILINEEEAMEINETVHHKIRPDLNMPLCDEVSTTKFEVLLMILHFMLRHGITDVAIKDFLKLINSIFKYGCNYCIHPDNSLTYTVTRIENATNIKIYEVEDRTNDGIRKDMLQAEQTGIEVRGVKGVSPVAVISEFNLVHGFVLDYMHCVLLGVIRLVTGLWLDSTSHNEKYYIGLKRHEIDNRLLAIRPPSSFPRLPRSLKERSFWKANEWRTWLLYYSLPCLKNILPLKYYKHHCLLVSAIYTFLRNKISISDIDNTTWNLVQYVIHFQKLYGPQNMTFNVHLLLHLDRTVLMFGPLWCYSAFSWESGNGFLLKFVKGTRGVLTQIARKYTYLQSLSRLLGQYNIADSTINYCVQ</sequence>
<proteinExistence type="predicted"/>
<keyword evidence="1" id="KW-1133">Transmembrane helix</keyword>
<accession>A0A151X101</accession>
<feature type="transmembrane region" description="Helical" evidence="1">
    <location>
        <begin position="20"/>
        <end position="44"/>
    </location>
</feature>
<gene>
    <name evidence="2" type="ORF">ALC60_07166</name>
</gene>
<dbReference type="EMBL" id="KQ982610">
    <property type="protein sequence ID" value="KYQ53908.1"/>
    <property type="molecule type" value="Genomic_DNA"/>
</dbReference>
<dbReference type="PANTHER" id="PTHR46579">
    <property type="entry name" value="F5/8 TYPE C DOMAIN-CONTAINING PROTEIN-RELATED"/>
    <property type="match status" value="1"/>
</dbReference>
<keyword evidence="1" id="KW-0472">Membrane</keyword>